<dbReference type="PANTHER" id="PTHR47636:SF1">
    <property type="entry name" value="TRANSCRIPTIONAL REGULATORY PROTEIN RCO1"/>
    <property type="match status" value="1"/>
</dbReference>
<evidence type="ECO:0000256" key="1">
    <source>
        <dbReference type="ARBA" id="ARBA00022723"/>
    </source>
</evidence>
<dbReference type="InterPro" id="IPR011011">
    <property type="entry name" value="Znf_FYVE_PHD"/>
</dbReference>
<dbReference type="KEGG" id="ctp:CTRG_05051"/>
<keyword evidence="8" id="KW-1185">Reference proteome</keyword>
<dbReference type="FunFam" id="3.30.40.10:FF:000600">
    <property type="entry name" value="Phd zn-finger protein"/>
    <property type="match status" value="1"/>
</dbReference>
<evidence type="ECO:0000259" key="6">
    <source>
        <dbReference type="PROSITE" id="PS50016"/>
    </source>
</evidence>
<dbReference type="Gene3D" id="2.30.30.1150">
    <property type="match status" value="1"/>
</dbReference>
<proteinExistence type="predicted"/>
<feature type="domain" description="PHD-type" evidence="6">
    <location>
        <begin position="202"/>
        <end position="249"/>
    </location>
</feature>
<evidence type="ECO:0000313" key="8">
    <source>
        <dbReference type="Proteomes" id="UP000002037"/>
    </source>
</evidence>
<dbReference type="AlphaFoldDB" id="C5MG58"/>
<dbReference type="InterPro" id="IPR013083">
    <property type="entry name" value="Znf_RING/FYVE/PHD"/>
</dbReference>
<feature type="compositionally biased region" description="Basic and acidic residues" evidence="5">
    <location>
        <begin position="98"/>
        <end position="123"/>
    </location>
</feature>
<dbReference type="GeneID" id="8299207"/>
<dbReference type="CDD" id="cd15534">
    <property type="entry name" value="PHD2_PHF12_Rco1"/>
    <property type="match status" value="1"/>
</dbReference>
<dbReference type="Gene3D" id="3.30.40.10">
    <property type="entry name" value="Zinc/RING finger domain, C3HC4 (zinc finger)"/>
    <property type="match status" value="1"/>
</dbReference>
<evidence type="ECO:0000256" key="5">
    <source>
        <dbReference type="SAM" id="MobiDB-lite"/>
    </source>
</evidence>
<accession>C5MG58</accession>
<evidence type="ECO:0000256" key="2">
    <source>
        <dbReference type="ARBA" id="ARBA00022771"/>
    </source>
</evidence>
<name>C5MG58_CANTT</name>
<dbReference type="VEuPathDB" id="FungiDB:CTRG_05051"/>
<feature type="compositionally biased region" description="Basic residues" evidence="5">
    <location>
        <begin position="125"/>
        <end position="134"/>
    </location>
</feature>
<evidence type="ECO:0000256" key="4">
    <source>
        <dbReference type="PROSITE-ProRule" id="PRU00146"/>
    </source>
</evidence>
<keyword evidence="2 4" id="KW-0863">Zinc-finger</keyword>
<dbReference type="RefSeq" id="XP_002550753.1">
    <property type="nucleotide sequence ID" value="XM_002550707.1"/>
</dbReference>
<dbReference type="GO" id="GO:0032221">
    <property type="term" value="C:Rpd3S complex"/>
    <property type="evidence" value="ECO:0007669"/>
    <property type="project" value="TreeGrafter"/>
</dbReference>
<evidence type="ECO:0000313" key="7">
    <source>
        <dbReference type="EMBL" id="EER31321.1"/>
    </source>
</evidence>
<protein>
    <recommendedName>
        <fullName evidence="6">PHD-type domain-containing protein</fullName>
    </recommendedName>
</protein>
<sequence>MIMKTKGHRESSQDVVNMMNLRKSSRIAKLSLSASPNIKESVPKTSDFIEPELAKPGPTGFPNLPSSKVKKEYLWSSKYRRPSSGSRESTPGDDTTEVLEKIESTYRDGLKKEEFEQESDIRHPNQPRRSKRLRATTPLVPPSTPKRSSSSSSSLSSGKSSKKAKVTSSPIKPPRNKLYSSSTVKKEKSTEKEKEKETQENDDFCSSCELPGILICCESCPKSFHFTCCDPPLEEAPEDEWYCQECYSKIHPPILTEGIFGKLLFELEKTNPKEFKLPVKFQLPKNESQLQERIKDKNWDLEALYDENDKPYLCHCCGGSGLNRRTLIHCDYCPLVYHIDCLNPPMFGPKTLGEKWKCPNHIDDLIPKDFPKMFQYIEGEQHPLTNFIEISNGGNKSTIYRIPETSILIDFIDKVEKRQVLDSIQEYDNQSRIEQNPEEFEAVENLNEIKERQKVLNLDALLKVANDEKVKLDTQESLDADEIQDLLKIKYLMKLKGQEALLKFLQS</sequence>
<dbReference type="InterPro" id="IPR052819">
    <property type="entry name" value="Chromatin_regulatory_protein"/>
</dbReference>
<dbReference type="InterPro" id="IPR001965">
    <property type="entry name" value="Znf_PHD"/>
</dbReference>
<keyword evidence="1" id="KW-0479">Metal-binding</keyword>
<keyword evidence="3" id="KW-0862">Zinc</keyword>
<reference evidence="7 8" key="1">
    <citation type="journal article" date="2009" name="Nature">
        <title>Evolution of pathogenicity and sexual reproduction in eight Candida genomes.</title>
        <authorList>
            <person name="Butler G."/>
            <person name="Rasmussen M.D."/>
            <person name="Lin M.F."/>
            <person name="Santos M.A."/>
            <person name="Sakthikumar S."/>
            <person name="Munro C.A."/>
            <person name="Rheinbay E."/>
            <person name="Grabherr M."/>
            <person name="Forche A."/>
            <person name="Reedy J.L."/>
            <person name="Agrafioti I."/>
            <person name="Arnaud M.B."/>
            <person name="Bates S."/>
            <person name="Brown A.J."/>
            <person name="Brunke S."/>
            <person name="Costanzo M.C."/>
            <person name="Fitzpatrick D.A."/>
            <person name="de Groot P.W."/>
            <person name="Harris D."/>
            <person name="Hoyer L.L."/>
            <person name="Hube B."/>
            <person name="Klis F.M."/>
            <person name="Kodira C."/>
            <person name="Lennard N."/>
            <person name="Logue M.E."/>
            <person name="Martin R."/>
            <person name="Neiman A.M."/>
            <person name="Nikolaou E."/>
            <person name="Quail M.A."/>
            <person name="Quinn J."/>
            <person name="Santos M.C."/>
            <person name="Schmitzberger F.F."/>
            <person name="Sherlock G."/>
            <person name="Shah P."/>
            <person name="Silverstein K.A."/>
            <person name="Skrzypek M.S."/>
            <person name="Soll D."/>
            <person name="Staggs R."/>
            <person name="Stansfield I."/>
            <person name="Stumpf M.P."/>
            <person name="Sudbery P.E."/>
            <person name="Srikantha T."/>
            <person name="Zeng Q."/>
            <person name="Berman J."/>
            <person name="Berriman M."/>
            <person name="Heitman J."/>
            <person name="Gow N.A."/>
            <person name="Lorenz M.C."/>
            <person name="Birren B.W."/>
            <person name="Kellis M."/>
            <person name="Cuomo C.A."/>
        </authorList>
    </citation>
    <scope>NUCLEOTIDE SEQUENCE [LARGE SCALE GENOMIC DNA]</scope>
    <source>
        <strain evidence="8">ATCC MYA-3404 / T1</strain>
    </source>
</reference>
<dbReference type="CDD" id="cd15535">
    <property type="entry name" value="PHD1_Rco1"/>
    <property type="match status" value="1"/>
</dbReference>
<feature type="compositionally biased region" description="Low complexity" evidence="5">
    <location>
        <begin position="145"/>
        <end position="159"/>
    </location>
</feature>
<dbReference type="SUPFAM" id="SSF57903">
    <property type="entry name" value="FYVE/PHD zinc finger"/>
    <property type="match status" value="2"/>
</dbReference>
<feature type="region of interest" description="Disordered" evidence="5">
    <location>
        <begin position="30"/>
        <end position="198"/>
    </location>
</feature>
<dbReference type="EMBL" id="GG692401">
    <property type="protein sequence ID" value="EER31321.1"/>
    <property type="molecule type" value="Genomic_DNA"/>
</dbReference>
<feature type="compositionally biased region" description="Polar residues" evidence="5">
    <location>
        <begin position="83"/>
        <end position="93"/>
    </location>
</feature>
<dbReference type="eggNOG" id="KOG4299">
    <property type="taxonomic scope" value="Eukaryota"/>
</dbReference>
<dbReference type="GO" id="GO:0006357">
    <property type="term" value="P:regulation of transcription by RNA polymerase II"/>
    <property type="evidence" value="ECO:0007669"/>
    <property type="project" value="TreeGrafter"/>
</dbReference>
<evidence type="ECO:0000256" key="3">
    <source>
        <dbReference type="ARBA" id="ARBA00022833"/>
    </source>
</evidence>
<organism evidence="7 8">
    <name type="scientific">Candida tropicalis (strain ATCC MYA-3404 / T1)</name>
    <name type="common">Yeast</name>
    <dbReference type="NCBI Taxonomy" id="294747"/>
    <lineage>
        <taxon>Eukaryota</taxon>
        <taxon>Fungi</taxon>
        <taxon>Dikarya</taxon>
        <taxon>Ascomycota</taxon>
        <taxon>Saccharomycotina</taxon>
        <taxon>Pichiomycetes</taxon>
        <taxon>Debaryomycetaceae</taxon>
        <taxon>Candida/Lodderomyces clade</taxon>
        <taxon>Candida</taxon>
    </lineage>
</organism>
<dbReference type="SMART" id="SM00249">
    <property type="entry name" value="PHD"/>
    <property type="match status" value="2"/>
</dbReference>
<dbReference type="InterPro" id="IPR019786">
    <property type="entry name" value="Zinc_finger_PHD-type_CS"/>
</dbReference>
<dbReference type="OrthoDB" id="5876363at2759"/>
<dbReference type="STRING" id="294747.C5MG58"/>
<dbReference type="PROSITE" id="PS01359">
    <property type="entry name" value="ZF_PHD_1"/>
    <property type="match status" value="1"/>
</dbReference>
<dbReference type="GO" id="GO:0008270">
    <property type="term" value="F:zinc ion binding"/>
    <property type="evidence" value="ECO:0007669"/>
    <property type="project" value="UniProtKB-KW"/>
</dbReference>
<feature type="compositionally biased region" description="Basic and acidic residues" evidence="5">
    <location>
        <begin position="184"/>
        <end position="198"/>
    </location>
</feature>
<dbReference type="PROSITE" id="PS50016">
    <property type="entry name" value="ZF_PHD_2"/>
    <property type="match status" value="1"/>
</dbReference>
<dbReference type="HOGENOM" id="CLU_020803_0_0_1"/>
<dbReference type="Proteomes" id="UP000002037">
    <property type="component" value="Unassembled WGS sequence"/>
</dbReference>
<dbReference type="PANTHER" id="PTHR47636">
    <property type="entry name" value="TRANSCRIPTIONAL REGULATORY PROTEIN RCO1"/>
    <property type="match status" value="1"/>
</dbReference>
<gene>
    <name evidence="7" type="ORF">CTRG_05051</name>
</gene>
<dbReference type="Pfam" id="PF00628">
    <property type="entry name" value="PHD"/>
    <property type="match status" value="2"/>
</dbReference>
<dbReference type="InterPro" id="IPR019787">
    <property type="entry name" value="Znf_PHD-finger"/>
</dbReference>